<dbReference type="OMA" id="HIINEMV"/>
<dbReference type="InterPro" id="IPR013830">
    <property type="entry name" value="SGNH_hydro"/>
</dbReference>
<keyword evidence="4" id="KW-1185">Reference proteome</keyword>
<dbReference type="InParanoid" id="W3XF66"/>
<dbReference type="InterPro" id="IPR036514">
    <property type="entry name" value="SGNH_hydro_sf"/>
</dbReference>
<dbReference type="OrthoDB" id="3915838at2759"/>
<dbReference type="AlphaFoldDB" id="W3XF66"/>
<dbReference type="PANTHER" id="PTHR30383">
    <property type="entry name" value="THIOESTERASE 1/PROTEASE 1/LYSOPHOSPHOLIPASE L1"/>
    <property type="match status" value="1"/>
</dbReference>
<evidence type="ECO:0000313" key="3">
    <source>
        <dbReference type="EMBL" id="ETS83836.1"/>
    </source>
</evidence>
<organism evidence="3 4">
    <name type="scientific">Pestalotiopsis fici (strain W106-1 / CGMCC3.15140)</name>
    <dbReference type="NCBI Taxonomy" id="1229662"/>
    <lineage>
        <taxon>Eukaryota</taxon>
        <taxon>Fungi</taxon>
        <taxon>Dikarya</taxon>
        <taxon>Ascomycota</taxon>
        <taxon>Pezizomycotina</taxon>
        <taxon>Sordariomycetes</taxon>
        <taxon>Xylariomycetidae</taxon>
        <taxon>Amphisphaeriales</taxon>
        <taxon>Sporocadaceae</taxon>
        <taxon>Pestalotiopsis</taxon>
    </lineage>
</organism>
<keyword evidence="1" id="KW-0812">Transmembrane</keyword>
<protein>
    <recommendedName>
        <fullName evidence="2">SGNH hydrolase-type esterase domain-containing protein</fullName>
    </recommendedName>
</protein>
<proteinExistence type="predicted"/>
<dbReference type="EMBL" id="KI912111">
    <property type="protein sequence ID" value="ETS83836.1"/>
    <property type="molecule type" value="Genomic_DNA"/>
</dbReference>
<evidence type="ECO:0000259" key="2">
    <source>
        <dbReference type="Pfam" id="PF13472"/>
    </source>
</evidence>
<dbReference type="GeneID" id="19270725"/>
<dbReference type="SUPFAM" id="SSF52266">
    <property type="entry name" value="SGNH hydrolase"/>
    <property type="match status" value="1"/>
</dbReference>
<sequence length="375" mass="41787">MLSNILRPARVSAFMATIIAKRRFLIALGIPLMILCMLMSGIVVDVDTHTNSDVLNGVRVGHFPSNSSAAHSNGTISPLKERPAMTYKGYGRPGYELPLAKGIPLRILAVGASTTRGDSPVEVDNNGFRRPLRQRLTALGHKVNFVGTDRLGNMTDNDVLAGPGAQVHIINEMVKPFAVRSKPNVILVNAGTNDCLMHVDIDNFYKRYDSLIQYLLMASHKATIVVGTLLPTWNTWFNGREDVFRVNPQIRRLVKIYQKQGLPVVLAEMQGPDGIQDENLAEDGMHPAKPGYEMMATKIFEAIVEADARGFLLPPENVPWIPDDGEEERKNEEGYHRWYKEKDEAQAAWIAHEESEMAKMEAGLEMMRQQRKASG</sequence>
<accession>W3XF66</accession>
<reference evidence="4" key="1">
    <citation type="journal article" date="2015" name="BMC Genomics">
        <title>Genomic and transcriptomic analysis of the endophytic fungus Pestalotiopsis fici reveals its lifestyle and high potential for synthesis of natural products.</title>
        <authorList>
            <person name="Wang X."/>
            <person name="Zhang X."/>
            <person name="Liu L."/>
            <person name="Xiang M."/>
            <person name="Wang W."/>
            <person name="Sun X."/>
            <person name="Che Y."/>
            <person name="Guo L."/>
            <person name="Liu G."/>
            <person name="Guo L."/>
            <person name="Wang C."/>
            <person name="Yin W.B."/>
            <person name="Stadler M."/>
            <person name="Zhang X."/>
            <person name="Liu X."/>
        </authorList>
    </citation>
    <scope>NUCLEOTIDE SEQUENCE [LARGE SCALE GENOMIC DNA]</scope>
    <source>
        <strain evidence="4">W106-1 / CGMCC3.15140</strain>
    </source>
</reference>
<dbReference type="Pfam" id="PF13472">
    <property type="entry name" value="Lipase_GDSL_2"/>
    <property type="match status" value="1"/>
</dbReference>
<keyword evidence="1" id="KW-1133">Transmembrane helix</keyword>
<evidence type="ECO:0000256" key="1">
    <source>
        <dbReference type="SAM" id="Phobius"/>
    </source>
</evidence>
<dbReference type="KEGG" id="pfy:PFICI_05712"/>
<feature type="domain" description="SGNH hydrolase-type esterase" evidence="2">
    <location>
        <begin position="153"/>
        <end position="293"/>
    </location>
</feature>
<dbReference type="Proteomes" id="UP000030651">
    <property type="component" value="Unassembled WGS sequence"/>
</dbReference>
<dbReference type="PANTHER" id="PTHR30383:SF31">
    <property type="entry name" value="SGNH HYDROLASE-TYPE ESTERASE DOMAIN-CONTAINING PROTEIN-RELATED"/>
    <property type="match status" value="1"/>
</dbReference>
<dbReference type="GO" id="GO:0004622">
    <property type="term" value="F:phosphatidylcholine lysophospholipase activity"/>
    <property type="evidence" value="ECO:0007669"/>
    <property type="project" value="TreeGrafter"/>
</dbReference>
<dbReference type="RefSeq" id="XP_007832484.1">
    <property type="nucleotide sequence ID" value="XM_007834293.1"/>
</dbReference>
<name>W3XF66_PESFW</name>
<dbReference type="Gene3D" id="3.40.50.1110">
    <property type="entry name" value="SGNH hydrolase"/>
    <property type="match status" value="1"/>
</dbReference>
<feature type="transmembrane region" description="Helical" evidence="1">
    <location>
        <begin position="24"/>
        <end position="44"/>
    </location>
</feature>
<dbReference type="InterPro" id="IPR051532">
    <property type="entry name" value="Ester_Hydrolysis_Enzymes"/>
</dbReference>
<dbReference type="eggNOG" id="ENOG502T9E1">
    <property type="taxonomic scope" value="Eukaryota"/>
</dbReference>
<evidence type="ECO:0000313" key="4">
    <source>
        <dbReference type="Proteomes" id="UP000030651"/>
    </source>
</evidence>
<dbReference type="HOGENOM" id="CLU_710003_0_0_1"/>
<gene>
    <name evidence="3" type="ORF">PFICI_05712</name>
</gene>
<keyword evidence="1" id="KW-0472">Membrane</keyword>